<dbReference type="OrthoDB" id="10310976at2759"/>
<feature type="compositionally biased region" description="Basic residues" evidence="1">
    <location>
        <begin position="155"/>
        <end position="178"/>
    </location>
</feature>
<evidence type="ECO:0000313" key="3">
    <source>
        <dbReference type="Proteomes" id="UP000247409"/>
    </source>
</evidence>
<dbReference type="EMBL" id="NBIV01000290">
    <property type="protein sequence ID" value="PXF40488.1"/>
    <property type="molecule type" value="Genomic_DNA"/>
</dbReference>
<gene>
    <name evidence="2" type="ORF">BWQ96_09811</name>
</gene>
<dbReference type="AlphaFoldDB" id="A0A2V3IEP5"/>
<organism evidence="2 3">
    <name type="scientific">Gracilariopsis chorda</name>
    <dbReference type="NCBI Taxonomy" id="448386"/>
    <lineage>
        <taxon>Eukaryota</taxon>
        <taxon>Rhodophyta</taxon>
        <taxon>Florideophyceae</taxon>
        <taxon>Rhodymeniophycidae</taxon>
        <taxon>Gracilariales</taxon>
        <taxon>Gracilariaceae</taxon>
        <taxon>Gracilariopsis</taxon>
    </lineage>
</organism>
<name>A0A2V3IEP5_9FLOR</name>
<reference evidence="2 3" key="1">
    <citation type="journal article" date="2018" name="Mol. Biol. Evol.">
        <title>Analysis of the draft genome of the red seaweed Gracilariopsis chorda provides insights into genome size evolution in Rhodophyta.</title>
        <authorList>
            <person name="Lee J."/>
            <person name="Yang E.C."/>
            <person name="Graf L."/>
            <person name="Yang J.H."/>
            <person name="Qiu H."/>
            <person name="Zel Zion U."/>
            <person name="Chan C.X."/>
            <person name="Stephens T.G."/>
            <person name="Weber A.P.M."/>
            <person name="Boo G.H."/>
            <person name="Boo S.M."/>
            <person name="Kim K.M."/>
            <person name="Shin Y."/>
            <person name="Jung M."/>
            <person name="Lee S.J."/>
            <person name="Yim H.S."/>
            <person name="Lee J.H."/>
            <person name="Bhattacharya D."/>
            <person name="Yoon H.S."/>
        </authorList>
    </citation>
    <scope>NUCLEOTIDE SEQUENCE [LARGE SCALE GENOMIC DNA]</scope>
    <source>
        <strain evidence="2 3">SKKU-2015</strain>
        <tissue evidence="2">Whole body</tissue>
    </source>
</reference>
<sequence length="191" mass="21643">MFRSSGVLRRVCARQTRLLHEDSSRGDFLGFSISRAPASDARYGMDMTRAPGYEIAADDEPPQSSNQKLADFATRHGRLSTSQVQKAKGYLWVGTVLYPAEQGSDVDVTFTWEIVNEPEDFESNDHVNSIIEVVENLEDNPLIEAKRRYTGGQARRIRKERTRNAAKKSVRRATKRPTRKPDNDIPEDEDS</sequence>
<protein>
    <submittedName>
        <fullName evidence="2">Uncharacterized protein</fullName>
    </submittedName>
</protein>
<evidence type="ECO:0000256" key="1">
    <source>
        <dbReference type="SAM" id="MobiDB-lite"/>
    </source>
</evidence>
<comment type="caution">
    <text evidence="2">The sequence shown here is derived from an EMBL/GenBank/DDBJ whole genome shotgun (WGS) entry which is preliminary data.</text>
</comment>
<evidence type="ECO:0000313" key="2">
    <source>
        <dbReference type="EMBL" id="PXF40488.1"/>
    </source>
</evidence>
<accession>A0A2V3IEP5</accession>
<proteinExistence type="predicted"/>
<keyword evidence="3" id="KW-1185">Reference proteome</keyword>
<feature type="region of interest" description="Disordered" evidence="1">
    <location>
        <begin position="151"/>
        <end position="191"/>
    </location>
</feature>
<dbReference type="Proteomes" id="UP000247409">
    <property type="component" value="Unassembled WGS sequence"/>
</dbReference>